<dbReference type="SMART" id="SM00355">
    <property type="entry name" value="ZnF_C2H2"/>
    <property type="match status" value="6"/>
</dbReference>
<dbReference type="SMART" id="SM00384">
    <property type="entry name" value="AT_hook"/>
    <property type="match status" value="2"/>
</dbReference>
<dbReference type="GO" id="GO:0005634">
    <property type="term" value="C:nucleus"/>
    <property type="evidence" value="ECO:0007669"/>
    <property type="project" value="UniProtKB-SubCell"/>
</dbReference>
<dbReference type="PROSITE" id="PS00028">
    <property type="entry name" value="ZINC_FINGER_C2H2_1"/>
    <property type="match status" value="5"/>
</dbReference>
<feature type="region of interest" description="Disordered" evidence="9">
    <location>
        <begin position="28"/>
        <end position="61"/>
    </location>
</feature>
<evidence type="ECO:0000256" key="7">
    <source>
        <dbReference type="ARBA" id="ARBA00023242"/>
    </source>
</evidence>
<keyword evidence="6" id="KW-0804">Transcription</keyword>
<feature type="region of interest" description="Disordered" evidence="9">
    <location>
        <begin position="179"/>
        <end position="200"/>
    </location>
</feature>
<keyword evidence="4" id="KW-0862">Zinc</keyword>
<feature type="region of interest" description="Disordered" evidence="9">
    <location>
        <begin position="1106"/>
        <end position="1139"/>
    </location>
</feature>
<feature type="compositionally biased region" description="Low complexity" evidence="9">
    <location>
        <begin position="1118"/>
        <end position="1127"/>
    </location>
</feature>
<evidence type="ECO:0000313" key="11">
    <source>
        <dbReference type="EnsemblMetazoa" id="G23607.2:cds"/>
    </source>
</evidence>
<dbReference type="InterPro" id="IPR036236">
    <property type="entry name" value="Znf_C2H2_sf"/>
</dbReference>
<feature type="region of interest" description="Disordered" evidence="9">
    <location>
        <begin position="838"/>
        <end position="860"/>
    </location>
</feature>
<evidence type="ECO:0000256" key="8">
    <source>
        <dbReference type="PROSITE-ProRule" id="PRU00042"/>
    </source>
</evidence>
<protein>
    <recommendedName>
        <fullName evidence="10">C2H2-type domain-containing protein</fullName>
    </recommendedName>
</protein>
<feature type="region of interest" description="Disordered" evidence="9">
    <location>
        <begin position="93"/>
        <end position="112"/>
    </location>
</feature>
<dbReference type="GO" id="GO:0006357">
    <property type="term" value="P:regulation of transcription by RNA polymerase II"/>
    <property type="evidence" value="ECO:0007669"/>
    <property type="project" value="TreeGrafter"/>
</dbReference>
<keyword evidence="5" id="KW-0805">Transcription regulation</keyword>
<keyword evidence="2" id="KW-0479">Metal-binding</keyword>
<evidence type="ECO:0000256" key="3">
    <source>
        <dbReference type="ARBA" id="ARBA00022771"/>
    </source>
</evidence>
<dbReference type="AlphaFoldDB" id="A0A8W8KF28"/>
<feature type="domain" description="C2H2-type" evidence="10">
    <location>
        <begin position="986"/>
        <end position="1016"/>
    </location>
</feature>
<dbReference type="EnsemblMetazoa" id="G23607.2">
    <property type="protein sequence ID" value="G23607.2:cds"/>
    <property type="gene ID" value="G23607"/>
</dbReference>
<dbReference type="InterPro" id="IPR017956">
    <property type="entry name" value="AT_hook_DNA-bd_motif"/>
</dbReference>
<feature type="domain" description="C2H2-type" evidence="10">
    <location>
        <begin position="1051"/>
        <end position="1080"/>
    </location>
</feature>
<keyword evidence="12" id="KW-1185">Reference proteome</keyword>
<feature type="domain" description="C2H2-type" evidence="10">
    <location>
        <begin position="951"/>
        <end position="979"/>
    </location>
</feature>
<evidence type="ECO:0000256" key="2">
    <source>
        <dbReference type="ARBA" id="ARBA00022723"/>
    </source>
</evidence>
<dbReference type="Gene3D" id="3.30.160.60">
    <property type="entry name" value="Classic Zinc Finger"/>
    <property type="match status" value="3"/>
</dbReference>
<feature type="compositionally biased region" description="Polar residues" evidence="9">
    <location>
        <begin position="325"/>
        <end position="337"/>
    </location>
</feature>
<feature type="compositionally biased region" description="Polar residues" evidence="9">
    <location>
        <begin position="849"/>
        <end position="858"/>
    </location>
</feature>
<evidence type="ECO:0000256" key="6">
    <source>
        <dbReference type="ARBA" id="ARBA00023163"/>
    </source>
</evidence>
<dbReference type="OrthoDB" id="8823111at2759"/>
<dbReference type="PANTHER" id="PTHR46179:SF13">
    <property type="entry name" value="C2H2-TYPE DOMAIN-CONTAINING PROTEIN"/>
    <property type="match status" value="1"/>
</dbReference>
<dbReference type="PANTHER" id="PTHR46179">
    <property type="entry name" value="ZINC FINGER PROTEIN"/>
    <property type="match status" value="1"/>
</dbReference>
<dbReference type="SUPFAM" id="SSF57667">
    <property type="entry name" value="beta-beta-alpha zinc fingers"/>
    <property type="match status" value="2"/>
</dbReference>
<dbReference type="OMA" id="DEKPMKC"/>
<evidence type="ECO:0000259" key="10">
    <source>
        <dbReference type="PROSITE" id="PS50157"/>
    </source>
</evidence>
<feature type="region of interest" description="Disordered" evidence="9">
    <location>
        <begin position="317"/>
        <end position="349"/>
    </location>
</feature>
<dbReference type="InterPro" id="IPR051061">
    <property type="entry name" value="Zinc_finger_trans_reg"/>
</dbReference>
<dbReference type="InterPro" id="IPR013087">
    <property type="entry name" value="Znf_C2H2_type"/>
</dbReference>
<dbReference type="Proteomes" id="UP000005408">
    <property type="component" value="Unassembled WGS sequence"/>
</dbReference>
<dbReference type="PROSITE" id="PS50157">
    <property type="entry name" value="ZINC_FINGER_C2H2_2"/>
    <property type="match status" value="4"/>
</dbReference>
<evidence type="ECO:0000256" key="4">
    <source>
        <dbReference type="ARBA" id="ARBA00022833"/>
    </source>
</evidence>
<keyword evidence="3 8" id="KW-0863">Zinc-finger</keyword>
<feature type="region of interest" description="Disordered" evidence="9">
    <location>
        <begin position="637"/>
        <end position="676"/>
    </location>
</feature>
<feature type="domain" description="C2H2-type" evidence="10">
    <location>
        <begin position="1017"/>
        <end position="1047"/>
    </location>
</feature>
<dbReference type="Pfam" id="PF00096">
    <property type="entry name" value="zf-C2H2"/>
    <property type="match status" value="2"/>
</dbReference>
<keyword evidence="7" id="KW-0539">Nucleus</keyword>
<name>A0A8W8KF28_MAGGI</name>
<dbReference type="GO" id="GO:0008270">
    <property type="term" value="F:zinc ion binding"/>
    <property type="evidence" value="ECO:0007669"/>
    <property type="project" value="UniProtKB-KW"/>
</dbReference>
<evidence type="ECO:0000313" key="12">
    <source>
        <dbReference type="Proteomes" id="UP000005408"/>
    </source>
</evidence>
<sequence length="1139" mass="126574">MAHRRKNSHPLCKQKRISAVLDLLSAKTRQEEAKHDKEAGLPADQSGAPPSGNTDHNKLDIPDDLLKDFLALRSATNLGTADLMRRLISDYSKTSGSEAKESAKSAPSDTETLSEYYQEDQDGYVITQNRRSPDQEEIPDKDIASPTVPLEEDDVQCSMTSPHLNDGYTYLYDTKSMEESVRSNLEEATGNRPDDDVYSDDENEKDGLQVKFHNGAVTIEGTKYNPKVHMDSPETVNKGPPPPYPYMSMQGGVSGMMPVVPGGLGPGVPVLPEHVPPEVLAMMNSTQINPMISGGISECESLEGNIAGCMPTETLQPEKSRNQLEDGTSLDTLSDTAPSRLWTPLPSKRPYVHSKKKNLEKGKMKLIAENTSNHGVYTSVLKLPWSKRTRTPKVDAGKHMQFTTLQTPKMEIHEQQTHTSEALVKSYGQDSGGKKQQLNNQQPEIQRQEFHQQTNQPSFVFLPLPTGNLPTSQGIFIPTPNFAGSIPGSMSGTVPVDPHVAAAQSMMMVYPNTNINSNGKPVRKRGRPPKVPAMAKVAPEEKQMKFDSSSYPTFIPQPFPPAAIVLNVNNMLNTGNNVTASNAISNSFSQCEVSSSTTQDVHNIVSTSQKQDIAKPAPFHPNIQVPGTPPCFMNMDNKTCPPAQQNPPILPKLEPKQSSSVPQNNADSTVSKSSSPCEMKMVTTTAMANASTGALYQEMVLSSKSLVSVRPRRRQSTSEYLKSKSSDQNFICTSFRLRSLSSAKKDKKMSQYVPGMKRRGRPPKKRLENMFEGQMVEVNQSDMEDFNRQNMINLQRIREQREDYVSAGVDEKLDNSVNHFEASPGPNQQPETLEDGIRAAEGGSDDTRSYSPVGSPESSRCYDLERGEVEQDEPNEMFHQLFHCKVCNDIVPVERKDEHYLKHSKGNNFCGTCGSAFQRVVCNDANGDPIELLKCENCEQASQNDSQGQAIFCPDCGESFSNPLTLKHHRQLEHPTPTKQQSEAFFRCSDSGCGKAFRTKYDLRAHVLRRHAGNQQVFCIYDGCSKKFQNDLHLQEHIKFKHSQTNSFKSYKCSKPGCEKEFESERHMNIHQLIHRDEKPMKCQLCDYRCRQQSALVWHVRKHHPEAVPAAGPGRTGGSSESSGQEEVGAREHDDEDTQ</sequence>
<feature type="compositionally biased region" description="Polar residues" evidence="9">
    <location>
        <begin position="656"/>
        <end position="676"/>
    </location>
</feature>
<comment type="subcellular location">
    <subcellularLocation>
        <location evidence="1">Nucleus</location>
    </subcellularLocation>
</comment>
<evidence type="ECO:0000256" key="5">
    <source>
        <dbReference type="ARBA" id="ARBA00023015"/>
    </source>
</evidence>
<dbReference type="EnsemblMetazoa" id="G23607.1">
    <property type="protein sequence ID" value="G23607.1:cds"/>
    <property type="gene ID" value="G23607"/>
</dbReference>
<feature type="compositionally biased region" description="Basic and acidic residues" evidence="9">
    <location>
        <begin position="28"/>
        <end position="39"/>
    </location>
</feature>
<dbReference type="GO" id="GO:0003677">
    <property type="term" value="F:DNA binding"/>
    <property type="evidence" value="ECO:0007669"/>
    <property type="project" value="InterPro"/>
</dbReference>
<reference evidence="11" key="1">
    <citation type="submission" date="2022-08" db="UniProtKB">
        <authorList>
            <consortium name="EnsemblMetazoa"/>
        </authorList>
    </citation>
    <scope>IDENTIFICATION</scope>
    <source>
        <strain evidence="11">05x7-T-G4-1.051#20</strain>
    </source>
</reference>
<evidence type="ECO:0000256" key="9">
    <source>
        <dbReference type="SAM" id="MobiDB-lite"/>
    </source>
</evidence>
<organism evidence="11 12">
    <name type="scientific">Magallana gigas</name>
    <name type="common">Pacific oyster</name>
    <name type="synonym">Crassostrea gigas</name>
    <dbReference type="NCBI Taxonomy" id="29159"/>
    <lineage>
        <taxon>Eukaryota</taxon>
        <taxon>Metazoa</taxon>
        <taxon>Spiralia</taxon>
        <taxon>Lophotrochozoa</taxon>
        <taxon>Mollusca</taxon>
        <taxon>Bivalvia</taxon>
        <taxon>Autobranchia</taxon>
        <taxon>Pteriomorphia</taxon>
        <taxon>Ostreida</taxon>
        <taxon>Ostreoidea</taxon>
        <taxon>Ostreidae</taxon>
        <taxon>Magallana</taxon>
    </lineage>
</organism>
<accession>A0A8W8KF28</accession>
<proteinExistence type="predicted"/>
<evidence type="ECO:0000256" key="1">
    <source>
        <dbReference type="ARBA" id="ARBA00004123"/>
    </source>
</evidence>